<evidence type="ECO:0000256" key="1">
    <source>
        <dbReference type="ARBA" id="ARBA00022723"/>
    </source>
</evidence>
<dbReference type="InterPro" id="IPR006121">
    <property type="entry name" value="HMA_dom"/>
</dbReference>
<proteinExistence type="predicted"/>
<organism evidence="3 4">
    <name type="scientific">Nesterenkonia rhizosphaerae</name>
    <dbReference type="NCBI Taxonomy" id="1348272"/>
    <lineage>
        <taxon>Bacteria</taxon>
        <taxon>Bacillati</taxon>
        <taxon>Actinomycetota</taxon>
        <taxon>Actinomycetes</taxon>
        <taxon>Micrococcales</taxon>
        <taxon>Micrococcaceae</taxon>
        <taxon>Nesterenkonia</taxon>
    </lineage>
</organism>
<dbReference type="Gene3D" id="3.30.70.100">
    <property type="match status" value="1"/>
</dbReference>
<dbReference type="PROSITE" id="PS50846">
    <property type="entry name" value="HMA_2"/>
    <property type="match status" value="1"/>
</dbReference>
<evidence type="ECO:0000259" key="2">
    <source>
        <dbReference type="PROSITE" id="PS50846"/>
    </source>
</evidence>
<feature type="domain" description="HMA" evidence="2">
    <location>
        <begin position="3"/>
        <end position="70"/>
    </location>
</feature>
<reference evidence="4" key="1">
    <citation type="journal article" date="2019" name="Int. J. Syst. Evol. Microbiol.">
        <title>The Global Catalogue of Microorganisms (GCM) 10K type strain sequencing project: providing services to taxonomists for standard genome sequencing and annotation.</title>
        <authorList>
            <consortium name="The Broad Institute Genomics Platform"/>
            <consortium name="The Broad Institute Genome Sequencing Center for Infectious Disease"/>
            <person name="Wu L."/>
            <person name="Ma J."/>
        </authorList>
    </citation>
    <scope>NUCLEOTIDE SEQUENCE [LARGE SCALE GENOMIC DNA]</scope>
    <source>
        <strain evidence="4">JCM 19129</strain>
    </source>
</reference>
<evidence type="ECO:0000313" key="4">
    <source>
        <dbReference type="Proteomes" id="UP001500368"/>
    </source>
</evidence>
<gene>
    <name evidence="3" type="ORF">GCM10025790_16160</name>
</gene>
<dbReference type="Pfam" id="PF00403">
    <property type="entry name" value="HMA"/>
    <property type="match status" value="1"/>
</dbReference>
<name>A0ABP9FXT3_9MICC</name>
<protein>
    <submittedName>
        <fullName evidence="3">Heavy-metal-associated domain-containing protein</fullName>
    </submittedName>
</protein>
<dbReference type="InterPro" id="IPR036163">
    <property type="entry name" value="HMA_dom_sf"/>
</dbReference>
<dbReference type="InterPro" id="IPR017969">
    <property type="entry name" value="Heavy-metal-associated_CS"/>
</dbReference>
<keyword evidence="1" id="KW-0479">Metal-binding</keyword>
<evidence type="ECO:0000313" key="3">
    <source>
        <dbReference type="EMBL" id="GAA4920777.1"/>
    </source>
</evidence>
<accession>A0ABP9FXT3</accession>
<sequence length="78" mass="7877">MAETRIYTVTGMSCGHCESAVTQEVSQLAGVADIQVSSAAGSLTITVQDDATVTDEAVIAAVDEAGYSASPARLEGTP</sequence>
<dbReference type="CDD" id="cd00371">
    <property type="entry name" value="HMA"/>
    <property type="match status" value="1"/>
</dbReference>
<dbReference type="Proteomes" id="UP001500368">
    <property type="component" value="Unassembled WGS sequence"/>
</dbReference>
<keyword evidence="4" id="KW-1185">Reference proteome</keyword>
<dbReference type="PROSITE" id="PS01047">
    <property type="entry name" value="HMA_1"/>
    <property type="match status" value="1"/>
</dbReference>
<dbReference type="SUPFAM" id="SSF55008">
    <property type="entry name" value="HMA, heavy metal-associated domain"/>
    <property type="match status" value="1"/>
</dbReference>
<dbReference type="RefSeq" id="WP_345477541.1">
    <property type="nucleotide sequence ID" value="NZ_BAABLW010000007.1"/>
</dbReference>
<comment type="caution">
    <text evidence="3">The sequence shown here is derived from an EMBL/GenBank/DDBJ whole genome shotgun (WGS) entry which is preliminary data.</text>
</comment>
<dbReference type="EMBL" id="BAABLW010000007">
    <property type="protein sequence ID" value="GAA4920777.1"/>
    <property type="molecule type" value="Genomic_DNA"/>
</dbReference>